<dbReference type="InterPro" id="IPR007214">
    <property type="entry name" value="YbaK/aa-tRNA-synth-assoc-dom"/>
</dbReference>
<reference evidence="3 4" key="1">
    <citation type="submission" date="2015-08" db="EMBL/GenBank/DDBJ databases">
        <title>Comparative genomics of the Campylobacter concisus group.</title>
        <authorList>
            <person name="Yee E."/>
            <person name="Chapman M.H."/>
            <person name="Huynh S."/>
            <person name="Bono J.L."/>
            <person name="On S.L."/>
            <person name="St Leger J."/>
            <person name="Foster G."/>
            <person name="Parker C.T."/>
            <person name="Miller W.G."/>
        </authorList>
    </citation>
    <scope>NUCLEOTIDE SEQUENCE [LARGE SCALE GENOMIC DNA]</scope>
    <source>
        <strain evidence="3 4">RM9337</strain>
    </source>
</reference>
<proteinExistence type="predicted"/>
<dbReference type="InterPro" id="IPR036812">
    <property type="entry name" value="NAD(P)_OxRdtase_dom_sf"/>
</dbReference>
<evidence type="ECO:0000313" key="4">
    <source>
        <dbReference type="Proteomes" id="UP000650616"/>
    </source>
</evidence>
<evidence type="ECO:0000259" key="1">
    <source>
        <dbReference type="Pfam" id="PF04073"/>
    </source>
</evidence>
<dbReference type="EMBL" id="JADBHS010000010">
    <property type="protein sequence ID" value="MBE2986679.1"/>
    <property type="molecule type" value="Genomic_DNA"/>
</dbReference>
<name>A0AAW3ZTP5_9BACT</name>
<evidence type="ECO:0000313" key="3">
    <source>
        <dbReference type="EMBL" id="MBE3608617.1"/>
    </source>
</evidence>
<evidence type="ECO:0000313" key="2">
    <source>
        <dbReference type="EMBL" id="MBE2986679.1"/>
    </source>
</evidence>
<keyword evidence="4" id="KW-1185">Reference proteome</keyword>
<accession>A0AAW3ZTP5</accession>
<dbReference type="Proteomes" id="UP001318760">
    <property type="component" value="Unassembled WGS sequence"/>
</dbReference>
<evidence type="ECO:0000313" key="5">
    <source>
        <dbReference type="Proteomes" id="UP001318760"/>
    </source>
</evidence>
<dbReference type="InterPro" id="IPR036754">
    <property type="entry name" value="YbaK/aa-tRNA-synt-asso_dom_sf"/>
</dbReference>
<dbReference type="Gene3D" id="3.90.960.10">
    <property type="entry name" value="YbaK/aminoacyl-tRNA synthetase-associated domain"/>
    <property type="match status" value="1"/>
</dbReference>
<dbReference type="Proteomes" id="UP000650616">
    <property type="component" value="Unassembled WGS sequence"/>
</dbReference>
<comment type="caution">
    <text evidence="3">The sequence shown here is derived from an EMBL/GenBank/DDBJ whole genome shotgun (WGS) entry which is preliminary data.</text>
</comment>
<dbReference type="Gene3D" id="3.20.20.100">
    <property type="entry name" value="NADP-dependent oxidoreductase domain"/>
    <property type="match status" value="1"/>
</dbReference>
<reference evidence="2 5" key="2">
    <citation type="submission" date="2020-10" db="EMBL/GenBank/DDBJ databases">
        <title>Campylobacter californiensis sp. nov. isolated from cattle and feral swine in California.</title>
        <authorList>
            <person name="Miller W.G."/>
        </authorList>
    </citation>
    <scope>NUCLEOTIDE SEQUENCE [LARGE SCALE GENOMIC DNA]</scope>
    <source>
        <strain evidence="2 5">RM12919</strain>
    </source>
</reference>
<feature type="domain" description="YbaK/aminoacyl-tRNA synthetase-associated" evidence="1">
    <location>
        <begin position="79"/>
        <end position="172"/>
    </location>
</feature>
<organism evidence="3 4">
    <name type="scientific">Campylobacter californiensis</name>
    <dbReference type="NCBI Taxonomy" id="1032243"/>
    <lineage>
        <taxon>Bacteria</taxon>
        <taxon>Pseudomonadati</taxon>
        <taxon>Campylobacterota</taxon>
        <taxon>Epsilonproteobacteria</taxon>
        <taxon>Campylobacterales</taxon>
        <taxon>Campylobacteraceae</taxon>
        <taxon>Campylobacter</taxon>
    </lineage>
</organism>
<dbReference type="GO" id="GO:0002161">
    <property type="term" value="F:aminoacyl-tRNA deacylase activity"/>
    <property type="evidence" value="ECO:0007669"/>
    <property type="project" value="InterPro"/>
</dbReference>
<protein>
    <recommendedName>
        <fullName evidence="1">YbaK/aminoacyl-tRNA synthetase-associated domain-containing protein</fullName>
    </recommendedName>
</protein>
<dbReference type="EMBL" id="LIWG01000010">
    <property type="protein sequence ID" value="MBE3608617.1"/>
    <property type="molecule type" value="Genomic_DNA"/>
</dbReference>
<dbReference type="SUPFAM" id="SSF51430">
    <property type="entry name" value="NAD(P)-linked oxidoreductase"/>
    <property type="match status" value="1"/>
</dbReference>
<gene>
    <name evidence="2" type="ORF">CCAL12919_05965</name>
    <name evidence="3" type="ORF">CCAL9337_07790</name>
</gene>
<sequence>MSERIFNNIREILSANGAKFRVIEHEKAGTSELVANVRKSVLAQGAKALLCTIKTSNLDEFVGSNMPTSLLLDKHLNVKSGRFHVLAVFPADHSANLSKLANALGANKASLASPAEVEILADCVFGAVPPFSFHEQLMLVVDENLFKRYDEIAFNAGLLERSIVLDVKDYERIAKPRVIKFADNVRRVGKLSVMPIGVDCTQILRMDQNEAINFMCKACEIEYDLFDIPSGGESLAKKALKDSNGSVKFALNLPINLNTNEIKFKIKEVLDILGVSCVKLCFLDINSDTIEKATLMEKLVKEGLVANWGVYETGFDKLKEVCEITQVSAIKALLEPNTLKELKISSLCKIDQNFINSQNLKFINLAKFYAAQKDTTKEMIILSWLTNRSTDVLPMLNDLNVIKDGFNALKIGLKFDEILSLNEAFRS</sequence>
<dbReference type="AlphaFoldDB" id="A0AAW3ZTP5"/>
<dbReference type="RefSeq" id="WP_170016873.1">
    <property type="nucleotide sequence ID" value="NZ_CP012545.1"/>
</dbReference>
<dbReference type="SUPFAM" id="SSF55826">
    <property type="entry name" value="YbaK/ProRS associated domain"/>
    <property type="match status" value="1"/>
</dbReference>
<dbReference type="Pfam" id="PF04073">
    <property type="entry name" value="tRNA_edit"/>
    <property type="match status" value="1"/>
</dbReference>